<proteinExistence type="predicted"/>
<accession>A0A495Y3V1</accession>
<dbReference type="Pfam" id="PF01593">
    <property type="entry name" value="Amino_oxidase"/>
    <property type="match status" value="1"/>
</dbReference>
<dbReference type="Proteomes" id="UP000278440">
    <property type="component" value="Unassembled WGS sequence"/>
</dbReference>
<organism evidence="2 3">
    <name type="scientific">Terracoccus luteus</name>
    <dbReference type="NCBI Taxonomy" id="53356"/>
    <lineage>
        <taxon>Bacteria</taxon>
        <taxon>Bacillati</taxon>
        <taxon>Actinomycetota</taxon>
        <taxon>Actinomycetes</taxon>
        <taxon>Micrococcales</taxon>
        <taxon>Intrasporangiaceae</taxon>
        <taxon>Terracoccus</taxon>
    </lineage>
</organism>
<dbReference type="InterPro" id="IPR036188">
    <property type="entry name" value="FAD/NAD-bd_sf"/>
</dbReference>
<dbReference type="EMBL" id="RBXT01000001">
    <property type="protein sequence ID" value="RKT79893.1"/>
    <property type="molecule type" value="Genomic_DNA"/>
</dbReference>
<name>A0A495Y3V1_9MICO</name>
<protein>
    <submittedName>
        <fullName evidence="2">Putative NAD/FAD-binding protein</fullName>
    </submittedName>
</protein>
<comment type="caution">
    <text evidence="2">The sequence shown here is derived from an EMBL/GenBank/DDBJ whole genome shotgun (WGS) entry which is preliminary data.</text>
</comment>
<dbReference type="Gene3D" id="3.30.70.1990">
    <property type="match status" value="1"/>
</dbReference>
<dbReference type="Gene3D" id="3.50.50.60">
    <property type="entry name" value="FAD/NAD(P)-binding domain"/>
    <property type="match status" value="1"/>
</dbReference>
<keyword evidence="3" id="KW-1185">Reference proteome</keyword>
<evidence type="ECO:0000259" key="1">
    <source>
        <dbReference type="Pfam" id="PF01593"/>
    </source>
</evidence>
<dbReference type="RefSeq" id="WP_121034706.1">
    <property type="nucleotide sequence ID" value="NZ_RBXT01000001.1"/>
</dbReference>
<reference evidence="2 3" key="1">
    <citation type="submission" date="2018-10" db="EMBL/GenBank/DDBJ databases">
        <title>Sequencing the genomes of 1000 actinobacteria strains.</title>
        <authorList>
            <person name="Klenk H.-P."/>
        </authorList>
    </citation>
    <scope>NUCLEOTIDE SEQUENCE [LARGE SCALE GENOMIC DNA]</scope>
    <source>
        <strain evidence="2 3">DSM 44267</strain>
    </source>
</reference>
<dbReference type="SUPFAM" id="SSF51905">
    <property type="entry name" value="FAD/NAD(P)-binding domain"/>
    <property type="match status" value="1"/>
</dbReference>
<evidence type="ECO:0000313" key="2">
    <source>
        <dbReference type="EMBL" id="RKT79893.1"/>
    </source>
</evidence>
<sequence>MTQPSRAARPTAAVVGAGVSGLTAAHVLSRTHDVTLYEADARLGGHAHTHDVDDHGRALRIDSGFIVHNERTYPHLLRLFAELGVQTQPTEMSMSISCAGCGLEYAGGRGLAAMFAQPRRVADPRFVRLLTEVPRFHRAARRVLAGEPTSETTTADAGHDAGAMGPDPTWGEFLTENRFSPYFVRHFAVPLVSCVWSCGDLDARSYPARHLFAFLEHHGMLTVTGSPQWRTVTGGSATYVERLAARLPDVRRSSRVEAVTRHDDGVDVRSADGSAATFDRAVVATHADQALELLVDATPDEKRDLGAIRYSRNETWLHRDASVLPRAPRARASWNYRMQACAAPAPEVLVSYWMDRLHGLGADGDGTATDDHVVTLNAAGHVDPSTVIARMSYEHPVFTTDAVAAAARLRGAGGDRLAFAGAHLGWGFHEDGCRSGVEAAASLGVTW</sequence>
<dbReference type="Gene3D" id="1.10.405.20">
    <property type="match status" value="1"/>
</dbReference>
<dbReference type="PANTHER" id="PTHR42923">
    <property type="entry name" value="PROTOPORPHYRINOGEN OXIDASE"/>
    <property type="match status" value="1"/>
</dbReference>
<dbReference type="InterPro" id="IPR002937">
    <property type="entry name" value="Amino_oxidase"/>
</dbReference>
<gene>
    <name evidence="2" type="ORF">DFJ68_3371</name>
</gene>
<dbReference type="GO" id="GO:0016491">
    <property type="term" value="F:oxidoreductase activity"/>
    <property type="evidence" value="ECO:0007669"/>
    <property type="project" value="InterPro"/>
</dbReference>
<dbReference type="AlphaFoldDB" id="A0A495Y3V1"/>
<dbReference type="InterPro" id="IPR050464">
    <property type="entry name" value="Zeta_carotene_desat/Oxidored"/>
</dbReference>
<dbReference type="OrthoDB" id="20837at2"/>
<evidence type="ECO:0000313" key="3">
    <source>
        <dbReference type="Proteomes" id="UP000278440"/>
    </source>
</evidence>
<feature type="domain" description="Amine oxidase" evidence="1">
    <location>
        <begin position="19"/>
        <end position="441"/>
    </location>
</feature>
<dbReference type="PANTHER" id="PTHR42923:SF17">
    <property type="entry name" value="AMINE OXIDASE DOMAIN-CONTAINING PROTEIN"/>
    <property type="match status" value="1"/>
</dbReference>